<evidence type="ECO:0000313" key="7">
    <source>
        <dbReference type="Proteomes" id="UP000182241"/>
    </source>
</evidence>
<dbReference type="EMBL" id="FNSA01000003">
    <property type="protein sequence ID" value="SEB83990.1"/>
    <property type="molecule type" value="Genomic_DNA"/>
</dbReference>
<dbReference type="AlphaFoldDB" id="A0A1H4MLH7"/>
<accession>A0A1H4MLH7</accession>
<keyword evidence="2 4" id="KW-0238">DNA-binding</keyword>
<dbReference type="InterPro" id="IPR040611">
    <property type="entry name" value="AlkX_C"/>
</dbReference>
<dbReference type="InterPro" id="IPR001647">
    <property type="entry name" value="HTH_TetR"/>
</dbReference>
<keyword evidence="3" id="KW-0804">Transcription</keyword>
<keyword evidence="7" id="KW-1185">Reference proteome</keyword>
<dbReference type="InterPro" id="IPR009057">
    <property type="entry name" value="Homeodomain-like_sf"/>
</dbReference>
<proteinExistence type="predicted"/>
<evidence type="ECO:0000256" key="3">
    <source>
        <dbReference type="ARBA" id="ARBA00023163"/>
    </source>
</evidence>
<dbReference type="PROSITE" id="PS50977">
    <property type="entry name" value="HTH_TETR_2"/>
    <property type="match status" value="1"/>
</dbReference>
<reference evidence="7" key="1">
    <citation type="submission" date="2016-10" db="EMBL/GenBank/DDBJ databases">
        <authorList>
            <person name="Varghese N."/>
            <person name="Submissions S."/>
        </authorList>
    </citation>
    <scope>NUCLEOTIDE SEQUENCE [LARGE SCALE GENOMIC DNA]</scope>
    <source>
        <strain evidence="7">DSM 44234</strain>
    </source>
</reference>
<dbReference type="STRING" id="57704.SAMN04489793_0908"/>
<dbReference type="GO" id="GO:0000976">
    <property type="term" value="F:transcription cis-regulatory region binding"/>
    <property type="evidence" value="ECO:0007669"/>
    <property type="project" value="TreeGrafter"/>
</dbReference>
<keyword evidence="1" id="KW-0805">Transcription regulation</keyword>
<dbReference type="Pfam" id="PF18556">
    <property type="entry name" value="TetR_C_35"/>
    <property type="match status" value="1"/>
</dbReference>
<name>A0A1H4MLH7_TSUTY</name>
<dbReference type="PRINTS" id="PR00455">
    <property type="entry name" value="HTHTETR"/>
</dbReference>
<feature type="domain" description="HTH tetR-type" evidence="5">
    <location>
        <begin position="30"/>
        <end position="90"/>
    </location>
</feature>
<evidence type="ECO:0000256" key="4">
    <source>
        <dbReference type="PROSITE-ProRule" id="PRU00335"/>
    </source>
</evidence>
<sequence>MAMLSTIGTESATCTVGEVTQPNFQAEVRLLLRDRALDAARELVVAQGWDAVNMSLIAKRVGVSRTALYKELGAKQDLATALIQRDADRYLDAVTAAITAAGTTVAGLGAGARAALVHGADNTLLKSILAGVPGAGAELLPLLTTDPEPVLGRAIGAVRAALDARPDGAAVDDATVEVFVRLTVSHLLGPRGTVDEAAAQIERTAAALIG</sequence>
<dbReference type="PANTHER" id="PTHR30055">
    <property type="entry name" value="HTH-TYPE TRANSCRIPTIONAL REGULATOR RUTR"/>
    <property type="match status" value="1"/>
</dbReference>
<dbReference type="InterPro" id="IPR050109">
    <property type="entry name" value="HTH-type_TetR-like_transc_reg"/>
</dbReference>
<protein>
    <submittedName>
        <fullName evidence="6">DNA-binding transcriptional regulator, AcrR family</fullName>
    </submittedName>
</protein>
<dbReference type="Pfam" id="PF00440">
    <property type="entry name" value="TetR_N"/>
    <property type="match status" value="1"/>
</dbReference>
<gene>
    <name evidence="6" type="ORF">SAMN04489793_0908</name>
</gene>
<dbReference type="PANTHER" id="PTHR30055:SF234">
    <property type="entry name" value="HTH-TYPE TRANSCRIPTIONAL REGULATOR BETI"/>
    <property type="match status" value="1"/>
</dbReference>
<feature type="DNA-binding region" description="H-T-H motif" evidence="4">
    <location>
        <begin position="53"/>
        <end position="72"/>
    </location>
</feature>
<dbReference type="Proteomes" id="UP000182241">
    <property type="component" value="Unassembled WGS sequence"/>
</dbReference>
<evidence type="ECO:0000313" key="6">
    <source>
        <dbReference type="EMBL" id="SEB83990.1"/>
    </source>
</evidence>
<dbReference type="GO" id="GO:0003700">
    <property type="term" value="F:DNA-binding transcription factor activity"/>
    <property type="evidence" value="ECO:0007669"/>
    <property type="project" value="TreeGrafter"/>
</dbReference>
<organism evidence="6 7">
    <name type="scientific">Tsukamurella tyrosinosolvens</name>
    <dbReference type="NCBI Taxonomy" id="57704"/>
    <lineage>
        <taxon>Bacteria</taxon>
        <taxon>Bacillati</taxon>
        <taxon>Actinomycetota</taxon>
        <taxon>Actinomycetes</taxon>
        <taxon>Mycobacteriales</taxon>
        <taxon>Tsukamurellaceae</taxon>
        <taxon>Tsukamurella</taxon>
    </lineage>
</organism>
<evidence type="ECO:0000256" key="2">
    <source>
        <dbReference type="ARBA" id="ARBA00023125"/>
    </source>
</evidence>
<dbReference type="SUPFAM" id="SSF46689">
    <property type="entry name" value="Homeodomain-like"/>
    <property type="match status" value="1"/>
</dbReference>
<evidence type="ECO:0000259" key="5">
    <source>
        <dbReference type="PROSITE" id="PS50977"/>
    </source>
</evidence>
<evidence type="ECO:0000256" key="1">
    <source>
        <dbReference type="ARBA" id="ARBA00023015"/>
    </source>
</evidence>
<dbReference type="Gene3D" id="1.10.357.10">
    <property type="entry name" value="Tetracycline Repressor, domain 2"/>
    <property type="match status" value="1"/>
</dbReference>